<protein>
    <submittedName>
        <fullName evidence="9">Glycoside hydrolase family 9 protein</fullName>
    </submittedName>
</protein>
<dbReference type="InterPro" id="IPR008928">
    <property type="entry name" value="6-hairpin_glycosidase_sf"/>
</dbReference>
<dbReference type="Gene3D" id="2.60.40.10">
    <property type="entry name" value="Immunoglobulins"/>
    <property type="match status" value="1"/>
</dbReference>
<evidence type="ECO:0000313" key="10">
    <source>
        <dbReference type="Proteomes" id="UP001474120"/>
    </source>
</evidence>
<reference evidence="9 10" key="1">
    <citation type="submission" date="2024-04" db="EMBL/GenBank/DDBJ databases">
        <title>whole genome sequencing of Lutimonas vermicola strain IMCC1616.</title>
        <authorList>
            <person name="Bae S.S."/>
        </authorList>
    </citation>
    <scope>NUCLEOTIDE SEQUENCE [LARGE SCALE GENOMIC DNA]</scope>
    <source>
        <strain evidence="9 10">IMCC1616</strain>
    </source>
</reference>
<evidence type="ECO:0000256" key="6">
    <source>
        <dbReference type="SAM" id="MobiDB-lite"/>
    </source>
</evidence>
<evidence type="ECO:0000256" key="4">
    <source>
        <dbReference type="ARBA" id="ARBA00023295"/>
    </source>
</evidence>
<dbReference type="Pfam" id="PF02927">
    <property type="entry name" value="CelD_N"/>
    <property type="match status" value="1"/>
</dbReference>
<dbReference type="InterPro" id="IPR013783">
    <property type="entry name" value="Ig-like_fold"/>
</dbReference>
<dbReference type="Proteomes" id="UP001474120">
    <property type="component" value="Unassembled WGS sequence"/>
</dbReference>
<proteinExistence type="inferred from homology"/>
<accession>A0ABU9L1X4</accession>
<feature type="domain" description="Glycoside hydrolase family 9" evidence="7">
    <location>
        <begin position="125"/>
        <end position="548"/>
    </location>
</feature>
<keyword evidence="2 9" id="KW-0378">Hydrolase</keyword>
<dbReference type="InterPro" id="IPR014756">
    <property type="entry name" value="Ig_E-set"/>
</dbReference>
<organism evidence="9 10">
    <name type="scientific">Lutimonas vermicola</name>
    <dbReference type="NCBI Taxonomy" id="414288"/>
    <lineage>
        <taxon>Bacteria</taxon>
        <taxon>Pseudomonadati</taxon>
        <taxon>Bacteroidota</taxon>
        <taxon>Flavobacteriia</taxon>
        <taxon>Flavobacteriales</taxon>
        <taxon>Flavobacteriaceae</taxon>
        <taxon>Lutimonas</taxon>
    </lineage>
</organism>
<feature type="compositionally biased region" description="Acidic residues" evidence="6">
    <location>
        <begin position="277"/>
        <end position="287"/>
    </location>
</feature>
<dbReference type="Gene3D" id="1.50.10.10">
    <property type="match status" value="1"/>
</dbReference>
<name>A0ABU9L1X4_9FLAO</name>
<evidence type="ECO:0000256" key="5">
    <source>
        <dbReference type="ARBA" id="ARBA00023326"/>
    </source>
</evidence>
<keyword evidence="5" id="KW-0624">Polysaccharide degradation</keyword>
<gene>
    <name evidence="9" type="ORF">AABB81_10785</name>
</gene>
<keyword evidence="10" id="KW-1185">Reference proteome</keyword>
<dbReference type="InterPro" id="IPR001701">
    <property type="entry name" value="Glyco_hydro_9"/>
</dbReference>
<feature type="domain" description="Cellulase Ig-like" evidence="8">
    <location>
        <begin position="29"/>
        <end position="104"/>
    </location>
</feature>
<comment type="caution">
    <text evidence="9">The sequence shown here is derived from an EMBL/GenBank/DDBJ whole genome shotgun (WGS) entry which is preliminary data.</text>
</comment>
<keyword evidence="3" id="KW-0119">Carbohydrate metabolism</keyword>
<dbReference type="Pfam" id="PF00759">
    <property type="entry name" value="Glyco_hydro_9"/>
    <property type="match status" value="1"/>
</dbReference>
<dbReference type="InterPro" id="IPR012341">
    <property type="entry name" value="6hp_glycosidase-like_sf"/>
</dbReference>
<dbReference type="RefSeq" id="WP_342160510.1">
    <property type="nucleotide sequence ID" value="NZ_JBCDNA010000002.1"/>
</dbReference>
<dbReference type="SUPFAM" id="SSF81296">
    <property type="entry name" value="E set domains"/>
    <property type="match status" value="1"/>
</dbReference>
<evidence type="ECO:0000256" key="3">
    <source>
        <dbReference type="ARBA" id="ARBA00023277"/>
    </source>
</evidence>
<dbReference type="GO" id="GO:0016787">
    <property type="term" value="F:hydrolase activity"/>
    <property type="evidence" value="ECO:0007669"/>
    <property type="project" value="UniProtKB-KW"/>
</dbReference>
<dbReference type="InterPro" id="IPR004197">
    <property type="entry name" value="Cellulase_Ig-like"/>
</dbReference>
<evidence type="ECO:0000259" key="7">
    <source>
        <dbReference type="Pfam" id="PF00759"/>
    </source>
</evidence>
<dbReference type="SUPFAM" id="SSF48208">
    <property type="entry name" value="Six-hairpin glycosidases"/>
    <property type="match status" value="1"/>
</dbReference>
<comment type="similarity">
    <text evidence="1">Belongs to the glycosyl hydrolase 9 (cellulase E) family.</text>
</comment>
<evidence type="ECO:0000313" key="9">
    <source>
        <dbReference type="EMBL" id="MEL4456384.1"/>
    </source>
</evidence>
<evidence type="ECO:0000256" key="1">
    <source>
        <dbReference type="ARBA" id="ARBA00007072"/>
    </source>
</evidence>
<evidence type="ECO:0000259" key="8">
    <source>
        <dbReference type="Pfam" id="PF02927"/>
    </source>
</evidence>
<dbReference type="EMBL" id="JBCDNA010000002">
    <property type="protein sequence ID" value="MEL4456384.1"/>
    <property type="molecule type" value="Genomic_DNA"/>
</dbReference>
<sequence length="610" mass="69362">MKVLIHSLSLGLLLFLLPYQSKAQVKLLYNHIGYETHAPKPGVILTSAEDKVTAFIIRDYLTGKEVQKGLPIHTGTVDQWRDWHFWVFNFDDVTRAGTYTIECEVNGERVDSYPFLIQDNLLERNTLSDVVYYFKGQRSSGLLDKADRNMTFLKGRTDTVDVHGGWYDATGDYGKHLSHLTFSTYFNPQQTNLTVWSLFETYKTLEKRGDPNFRQYKRRLLDEAMYGADFLYRMKTREGSFFRTISGKGAEKKAEDRRITPTMTGYSLTKKPSEGIDGTDDETSDSDSYEVSYRAGAGLSIASLAIAGTFDVSGDFDNSDYLEAAREAFLYLEKHNVELTNDGKENIVDDYCALMAATELYKATQDEIFLKAADQRATSLKNRLVQNKSGHYYWRADEGNRPFFHAADAGLPSVSLIKYAEIASIDHKKAVLEVVKKSLASEIRLSSEVNNPFGYARQYVQNKEGQKRNSFFFPHDTETAPWWQGENARLGSLATAARLASQIFSDDPLFKAELEAYAWNQLNWILGLNPFDACMLEGHGRNNVQYLFFNSYEYTNAPGGICNGITSGLYNENDIDLNRGFNETGKDNDWRWAEQWLPHAAWYLIAISSQ</sequence>
<feature type="region of interest" description="Disordered" evidence="6">
    <location>
        <begin position="264"/>
        <end position="287"/>
    </location>
</feature>
<dbReference type="PANTHER" id="PTHR22298">
    <property type="entry name" value="ENDO-1,4-BETA-GLUCANASE"/>
    <property type="match status" value="1"/>
</dbReference>
<dbReference type="CDD" id="cd02850">
    <property type="entry name" value="E_set_Cellulase_N"/>
    <property type="match status" value="1"/>
</dbReference>
<evidence type="ECO:0000256" key="2">
    <source>
        <dbReference type="ARBA" id="ARBA00022801"/>
    </source>
</evidence>
<keyword evidence="4" id="KW-0326">Glycosidase</keyword>